<name>A0A8T9CCE4_9HELO</name>
<evidence type="ECO:0000256" key="1">
    <source>
        <dbReference type="SAM" id="MobiDB-lite"/>
    </source>
</evidence>
<dbReference type="Proteomes" id="UP000469558">
    <property type="component" value="Unassembled WGS sequence"/>
</dbReference>
<accession>A0A8T9CCE4</accession>
<evidence type="ECO:0000313" key="3">
    <source>
        <dbReference type="EMBL" id="TVY83455.1"/>
    </source>
</evidence>
<dbReference type="EMBL" id="QGMK01000191">
    <property type="protein sequence ID" value="TVY83455.1"/>
    <property type="molecule type" value="Genomic_DNA"/>
</dbReference>
<evidence type="ECO:0000259" key="2">
    <source>
        <dbReference type="Pfam" id="PF18126"/>
    </source>
</evidence>
<dbReference type="OrthoDB" id="18529at2759"/>
<keyword evidence="3" id="KW-0689">Ribosomal protein</keyword>
<organism evidence="3 4">
    <name type="scientific">Lachnellula suecica</name>
    <dbReference type="NCBI Taxonomy" id="602035"/>
    <lineage>
        <taxon>Eukaryota</taxon>
        <taxon>Fungi</taxon>
        <taxon>Dikarya</taxon>
        <taxon>Ascomycota</taxon>
        <taxon>Pezizomycotina</taxon>
        <taxon>Leotiomycetes</taxon>
        <taxon>Helotiales</taxon>
        <taxon>Lachnaceae</taxon>
        <taxon>Lachnellula</taxon>
    </lineage>
</organism>
<dbReference type="InterPro" id="IPR040922">
    <property type="entry name" value="Ribosomal_mL59_dom"/>
</dbReference>
<reference evidence="3 4" key="1">
    <citation type="submission" date="2018-05" db="EMBL/GenBank/DDBJ databases">
        <title>Genome sequencing and assembly of the regulated plant pathogen Lachnellula willkommii and related sister species for the development of diagnostic species identification markers.</title>
        <authorList>
            <person name="Giroux E."/>
            <person name="Bilodeau G."/>
        </authorList>
    </citation>
    <scope>NUCLEOTIDE SEQUENCE [LARGE SCALE GENOMIC DNA]</scope>
    <source>
        <strain evidence="3 4">CBS 268.59</strain>
    </source>
</reference>
<dbReference type="PANTHER" id="PTHR28041:SF1">
    <property type="entry name" value="LARGE RIBOSOMAL SUBUNIT PROTEIN ML59"/>
    <property type="match status" value="1"/>
</dbReference>
<dbReference type="AlphaFoldDB" id="A0A8T9CCE4"/>
<comment type="caution">
    <text evidence="3">The sequence shown here is derived from an EMBL/GenBank/DDBJ whole genome shotgun (WGS) entry which is preliminary data.</text>
</comment>
<feature type="domain" description="Large ribosomal subunit protein mL59" evidence="2">
    <location>
        <begin position="18"/>
        <end position="176"/>
    </location>
</feature>
<evidence type="ECO:0000313" key="4">
    <source>
        <dbReference type="Proteomes" id="UP000469558"/>
    </source>
</evidence>
<keyword evidence="4" id="KW-1185">Reference proteome</keyword>
<dbReference type="GO" id="GO:0003735">
    <property type="term" value="F:structural constituent of ribosome"/>
    <property type="evidence" value="ECO:0007669"/>
    <property type="project" value="InterPro"/>
</dbReference>
<dbReference type="PANTHER" id="PTHR28041">
    <property type="entry name" value="54S RIBOSOMAL PROTEIN L25, MITOCHONDRIAL"/>
    <property type="match status" value="1"/>
</dbReference>
<feature type="region of interest" description="Disordered" evidence="1">
    <location>
        <begin position="34"/>
        <end position="87"/>
    </location>
</feature>
<dbReference type="Pfam" id="PF18126">
    <property type="entry name" value="Mitoc_mL59"/>
    <property type="match status" value="1"/>
</dbReference>
<protein>
    <submittedName>
        <fullName evidence="3">54S ribosomal protein L25</fullName>
    </submittedName>
</protein>
<sequence>MATMQSQQYIKLAQSLPPRLSRFFARYPPAAFLPQSTITSTPTSTSTPESSLPTSTTSITEQEPSSSSTADVPINPFRSQKHPITGKWHDPVFSLRRQADLVKLAREHGVEELLPPTVKGTAERIRRRTENGLRVKGTGVGQRVKGKESERTLKGRLEKRRQAMLEMPQMVQTWKERGHGRGWKKWPK</sequence>
<feature type="compositionally biased region" description="Low complexity" evidence="1">
    <location>
        <begin position="36"/>
        <end position="61"/>
    </location>
</feature>
<dbReference type="GO" id="GO:0005762">
    <property type="term" value="C:mitochondrial large ribosomal subunit"/>
    <property type="evidence" value="ECO:0007669"/>
    <property type="project" value="InterPro"/>
</dbReference>
<dbReference type="InterPro" id="IPR037507">
    <property type="entry name" value="Ribosomal_mL59"/>
</dbReference>
<keyword evidence="3" id="KW-0687">Ribonucleoprotein</keyword>
<gene>
    <name evidence="3" type="primary">MRPL25</name>
    <name evidence="3" type="ORF">LSUE1_G001055</name>
</gene>
<proteinExistence type="predicted"/>